<feature type="domain" description="PITH" evidence="2">
    <location>
        <begin position="1"/>
        <end position="115"/>
    </location>
</feature>
<name>A0A3M7P3Z7_BRAPC</name>
<dbReference type="STRING" id="10195.A0A3M7P3Z7"/>
<accession>A0A3M7P3Z7</accession>
<dbReference type="Proteomes" id="UP000276133">
    <property type="component" value="Unassembled WGS sequence"/>
</dbReference>
<proteinExistence type="predicted"/>
<evidence type="ECO:0000313" key="4">
    <source>
        <dbReference type="Proteomes" id="UP000276133"/>
    </source>
</evidence>
<comment type="caution">
    <text evidence="3">The sequence shown here is derived from an EMBL/GenBank/DDBJ whole genome shotgun (WGS) entry which is preliminary data.</text>
</comment>
<dbReference type="InterPro" id="IPR010400">
    <property type="entry name" value="PITH_dom"/>
</dbReference>
<dbReference type="PROSITE" id="PS51532">
    <property type="entry name" value="PITH"/>
    <property type="match status" value="1"/>
</dbReference>
<keyword evidence="1" id="KW-1015">Disulfide bond</keyword>
<dbReference type="AlphaFoldDB" id="A0A3M7P3Z7"/>
<dbReference type="InterPro" id="IPR037047">
    <property type="entry name" value="PITH_dom_sf"/>
</dbReference>
<gene>
    <name evidence="3" type="ORF">BpHYR1_027387</name>
</gene>
<evidence type="ECO:0000313" key="3">
    <source>
        <dbReference type="EMBL" id="RMZ93659.1"/>
    </source>
</evidence>
<dbReference type="OrthoDB" id="2121326at2759"/>
<evidence type="ECO:0000259" key="2">
    <source>
        <dbReference type="PROSITE" id="PS51532"/>
    </source>
</evidence>
<dbReference type="EMBL" id="REGN01013646">
    <property type="protein sequence ID" value="RMZ93659.1"/>
    <property type="molecule type" value="Genomic_DNA"/>
</dbReference>
<dbReference type="Pfam" id="PF06201">
    <property type="entry name" value="PITH"/>
    <property type="match status" value="1"/>
</dbReference>
<dbReference type="PANTHER" id="PTHR46115">
    <property type="entry name" value="THIOREDOXIN-LIKE PROTEIN 1"/>
    <property type="match status" value="1"/>
</dbReference>
<protein>
    <submittedName>
        <fullName evidence="3">Thioredoxin 1</fullName>
    </submittedName>
</protein>
<dbReference type="SUPFAM" id="SSF49785">
    <property type="entry name" value="Galactose-binding domain-like"/>
    <property type="match status" value="1"/>
</dbReference>
<sequence>SFQQPVKLNSLIIQGPEENGPKNVRVFINQTKTLDFDSAQNCQSVQDLELKKEDLKDNQLIKLRFVKFQNVQNITLFFVNNQSDSEVTQIDQLKFIGIPVSVTNMNEFKRVSGQAGESHG</sequence>
<dbReference type="Gene3D" id="2.60.120.470">
    <property type="entry name" value="PITH domain"/>
    <property type="match status" value="1"/>
</dbReference>
<keyword evidence="4" id="KW-1185">Reference proteome</keyword>
<evidence type="ECO:0000256" key="1">
    <source>
        <dbReference type="ARBA" id="ARBA00023157"/>
    </source>
</evidence>
<organism evidence="3 4">
    <name type="scientific">Brachionus plicatilis</name>
    <name type="common">Marine rotifer</name>
    <name type="synonym">Brachionus muelleri</name>
    <dbReference type="NCBI Taxonomy" id="10195"/>
    <lineage>
        <taxon>Eukaryota</taxon>
        <taxon>Metazoa</taxon>
        <taxon>Spiralia</taxon>
        <taxon>Gnathifera</taxon>
        <taxon>Rotifera</taxon>
        <taxon>Eurotatoria</taxon>
        <taxon>Monogononta</taxon>
        <taxon>Pseudotrocha</taxon>
        <taxon>Ploima</taxon>
        <taxon>Brachionidae</taxon>
        <taxon>Brachionus</taxon>
    </lineage>
</organism>
<reference evidence="3 4" key="1">
    <citation type="journal article" date="2018" name="Sci. Rep.">
        <title>Genomic signatures of local adaptation to the degree of environmental predictability in rotifers.</title>
        <authorList>
            <person name="Franch-Gras L."/>
            <person name="Hahn C."/>
            <person name="Garcia-Roger E.M."/>
            <person name="Carmona M.J."/>
            <person name="Serra M."/>
            <person name="Gomez A."/>
        </authorList>
    </citation>
    <scope>NUCLEOTIDE SEQUENCE [LARGE SCALE GENOMIC DNA]</scope>
    <source>
        <strain evidence="3">HYR1</strain>
    </source>
</reference>
<dbReference type="InterPro" id="IPR008979">
    <property type="entry name" value="Galactose-bd-like_sf"/>
</dbReference>
<feature type="non-terminal residue" evidence="3">
    <location>
        <position position="1"/>
    </location>
</feature>
<dbReference type="GO" id="GO:0005737">
    <property type="term" value="C:cytoplasm"/>
    <property type="evidence" value="ECO:0007669"/>
    <property type="project" value="UniProtKB-ARBA"/>
</dbReference>